<dbReference type="EMBL" id="BKCP01005461">
    <property type="protein sequence ID" value="GER38277.1"/>
    <property type="molecule type" value="Genomic_DNA"/>
</dbReference>
<accession>A0A5A7Q1P5</accession>
<gene>
    <name evidence="2" type="ORF">STAS_14798</name>
</gene>
<dbReference type="AlphaFoldDB" id="A0A5A7Q1P5"/>
<evidence type="ECO:0000313" key="2">
    <source>
        <dbReference type="EMBL" id="GER38277.1"/>
    </source>
</evidence>
<keyword evidence="3" id="KW-1185">Reference proteome</keyword>
<evidence type="ECO:0000313" key="3">
    <source>
        <dbReference type="Proteomes" id="UP000325081"/>
    </source>
</evidence>
<feature type="compositionally biased region" description="Basic and acidic residues" evidence="1">
    <location>
        <begin position="18"/>
        <end position="43"/>
    </location>
</feature>
<dbReference type="Proteomes" id="UP000325081">
    <property type="component" value="Unassembled WGS sequence"/>
</dbReference>
<proteinExistence type="predicted"/>
<protein>
    <submittedName>
        <fullName evidence="2">Chloride channel F</fullName>
    </submittedName>
</protein>
<sequence>MAIHRYISLAQSIRQDRHDRISDSVRRESERPVTQSKRDASRDKARRHGESQLVTRRRQVCYFVSFGISRLHVNNKVNYILYSPIWLSEKTEELVQSEPSANRVAFFVAARSSNAKSTATAILKGGMVGVNSEEAICMGKLAQDPPDSREILALRVVLGLKTIWKGELDHKE</sequence>
<reference evidence="3" key="1">
    <citation type="journal article" date="2019" name="Curr. Biol.">
        <title>Genome Sequence of Striga asiatica Provides Insight into the Evolution of Plant Parasitism.</title>
        <authorList>
            <person name="Yoshida S."/>
            <person name="Kim S."/>
            <person name="Wafula E.K."/>
            <person name="Tanskanen J."/>
            <person name="Kim Y.M."/>
            <person name="Honaas L."/>
            <person name="Yang Z."/>
            <person name="Spallek T."/>
            <person name="Conn C.E."/>
            <person name="Ichihashi Y."/>
            <person name="Cheong K."/>
            <person name="Cui S."/>
            <person name="Der J.P."/>
            <person name="Gundlach H."/>
            <person name="Jiao Y."/>
            <person name="Hori C."/>
            <person name="Ishida J.K."/>
            <person name="Kasahara H."/>
            <person name="Kiba T."/>
            <person name="Kim M.S."/>
            <person name="Koo N."/>
            <person name="Laohavisit A."/>
            <person name="Lee Y.H."/>
            <person name="Lumba S."/>
            <person name="McCourt P."/>
            <person name="Mortimer J.C."/>
            <person name="Mutuku J.M."/>
            <person name="Nomura T."/>
            <person name="Sasaki-Sekimoto Y."/>
            <person name="Seto Y."/>
            <person name="Wang Y."/>
            <person name="Wakatake T."/>
            <person name="Sakakibara H."/>
            <person name="Demura T."/>
            <person name="Yamaguchi S."/>
            <person name="Yoneyama K."/>
            <person name="Manabe R.I."/>
            <person name="Nelson D.C."/>
            <person name="Schulman A.H."/>
            <person name="Timko M.P."/>
            <person name="dePamphilis C.W."/>
            <person name="Choi D."/>
            <person name="Shirasu K."/>
        </authorList>
    </citation>
    <scope>NUCLEOTIDE SEQUENCE [LARGE SCALE GENOMIC DNA]</scope>
    <source>
        <strain evidence="3">cv. UVA1</strain>
    </source>
</reference>
<evidence type="ECO:0000256" key="1">
    <source>
        <dbReference type="SAM" id="MobiDB-lite"/>
    </source>
</evidence>
<comment type="caution">
    <text evidence="2">The sequence shown here is derived from an EMBL/GenBank/DDBJ whole genome shotgun (WGS) entry which is preliminary data.</text>
</comment>
<organism evidence="2 3">
    <name type="scientific">Striga asiatica</name>
    <name type="common">Asiatic witchweed</name>
    <name type="synonym">Buchnera asiatica</name>
    <dbReference type="NCBI Taxonomy" id="4170"/>
    <lineage>
        <taxon>Eukaryota</taxon>
        <taxon>Viridiplantae</taxon>
        <taxon>Streptophyta</taxon>
        <taxon>Embryophyta</taxon>
        <taxon>Tracheophyta</taxon>
        <taxon>Spermatophyta</taxon>
        <taxon>Magnoliopsida</taxon>
        <taxon>eudicotyledons</taxon>
        <taxon>Gunneridae</taxon>
        <taxon>Pentapetalae</taxon>
        <taxon>asterids</taxon>
        <taxon>lamiids</taxon>
        <taxon>Lamiales</taxon>
        <taxon>Orobanchaceae</taxon>
        <taxon>Buchnereae</taxon>
        <taxon>Striga</taxon>
    </lineage>
</organism>
<feature type="region of interest" description="Disordered" evidence="1">
    <location>
        <begin position="18"/>
        <end position="51"/>
    </location>
</feature>
<name>A0A5A7Q1P5_STRAF</name>